<dbReference type="InterPro" id="IPR036414">
    <property type="entry name" value="YaeB_N_sf"/>
</dbReference>
<evidence type="ECO:0000259" key="3">
    <source>
        <dbReference type="PROSITE" id="PS51668"/>
    </source>
</evidence>
<evidence type="ECO:0000313" key="5">
    <source>
        <dbReference type="Proteomes" id="UP000675409"/>
    </source>
</evidence>
<protein>
    <submittedName>
        <fullName evidence="4">SAM-dependent methyltransferase</fullName>
    </submittedName>
</protein>
<evidence type="ECO:0000313" key="4">
    <source>
        <dbReference type="EMBL" id="MBL0885065.1"/>
    </source>
</evidence>
<dbReference type="PANTHER" id="PTHR12818:SF0">
    <property type="entry name" value="TRNA (ADENINE(37)-N6)-METHYLTRANSFERASE"/>
    <property type="match status" value="1"/>
</dbReference>
<dbReference type="Pfam" id="PF01980">
    <property type="entry name" value="TrmO_N"/>
    <property type="match status" value="1"/>
</dbReference>
<dbReference type="RefSeq" id="WP_201844847.1">
    <property type="nucleotide sequence ID" value="NZ_JABBYC010000001.1"/>
</dbReference>
<keyword evidence="1" id="KW-0949">S-adenosyl-L-methionine</keyword>
<keyword evidence="4" id="KW-0808">Transferase</keyword>
<dbReference type="CDD" id="cd09281">
    <property type="entry name" value="UPF0066"/>
    <property type="match status" value="1"/>
</dbReference>
<dbReference type="EMBL" id="JABBYC010000001">
    <property type="protein sequence ID" value="MBL0885065.1"/>
    <property type="molecule type" value="Genomic_DNA"/>
</dbReference>
<proteinExistence type="inferred from homology"/>
<comment type="caution">
    <text evidence="4">The sequence shown here is derived from an EMBL/GenBank/DDBJ whole genome shotgun (WGS) entry which is preliminary data.</text>
</comment>
<accession>A0ABS1LFU3</accession>
<gene>
    <name evidence="4" type="ORF">HGK34_02000</name>
</gene>
<dbReference type="InterPro" id="IPR023370">
    <property type="entry name" value="TrmO-like_N"/>
</dbReference>
<reference evidence="4 5" key="1">
    <citation type="journal article" date="2021" name="Arch. Microbiol.">
        <title>Myceligenerans indicum sp. nov., an actinobacterium isolated from mangrove sediment of Sundarbans, India.</title>
        <authorList>
            <person name="Asha K."/>
            <person name="Bhadury P."/>
        </authorList>
    </citation>
    <scope>NUCLEOTIDE SEQUENCE [LARGE SCALE GENOMIC DNA]</scope>
    <source>
        <strain evidence="4 5">I2</strain>
    </source>
</reference>
<dbReference type="GO" id="GO:0008168">
    <property type="term" value="F:methyltransferase activity"/>
    <property type="evidence" value="ECO:0007669"/>
    <property type="project" value="UniProtKB-KW"/>
</dbReference>
<evidence type="ECO:0000256" key="2">
    <source>
        <dbReference type="ARBA" id="ARBA00033753"/>
    </source>
</evidence>
<organism evidence="4 5">
    <name type="scientific">Myceligenerans indicum</name>
    <dbReference type="NCBI Taxonomy" id="2593663"/>
    <lineage>
        <taxon>Bacteria</taxon>
        <taxon>Bacillati</taxon>
        <taxon>Actinomycetota</taxon>
        <taxon>Actinomycetes</taxon>
        <taxon>Micrococcales</taxon>
        <taxon>Promicromonosporaceae</taxon>
        <taxon>Myceligenerans</taxon>
    </lineage>
</organism>
<dbReference type="PANTHER" id="PTHR12818">
    <property type="entry name" value="TRNA (ADENINE(37)-N6)-METHYLTRANSFERASE"/>
    <property type="match status" value="1"/>
</dbReference>
<dbReference type="SUPFAM" id="SSF118196">
    <property type="entry name" value="YaeB-like"/>
    <property type="match status" value="1"/>
</dbReference>
<dbReference type="InterPro" id="IPR040372">
    <property type="entry name" value="YaeB-like"/>
</dbReference>
<dbReference type="Proteomes" id="UP000675409">
    <property type="component" value="Unassembled WGS sequence"/>
</dbReference>
<dbReference type="GO" id="GO:0032259">
    <property type="term" value="P:methylation"/>
    <property type="evidence" value="ECO:0007669"/>
    <property type="project" value="UniProtKB-KW"/>
</dbReference>
<keyword evidence="5" id="KW-1185">Reference proteome</keyword>
<feature type="domain" description="TsaA-like" evidence="3">
    <location>
        <begin position="24"/>
        <end position="157"/>
    </location>
</feature>
<name>A0ABS1LFU3_9MICO</name>
<evidence type="ECO:0000256" key="1">
    <source>
        <dbReference type="ARBA" id="ARBA00022691"/>
    </source>
</evidence>
<dbReference type="InterPro" id="IPR036413">
    <property type="entry name" value="YaeB-like_sf"/>
</dbReference>
<dbReference type="PROSITE" id="PS51668">
    <property type="entry name" value="TSAA_2"/>
    <property type="match status" value="1"/>
</dbReference>
<dbReference type="Gene3D" id="2.40.30.70">
    <property type="entry name" value="YaeB-like"/>
    <property type="match status" value="1"/>
</dbReference>
<keyword evidence="4" id="KW-0489">Methyltransferase</keyword>
<comment type="similarity">
    <text evidence="2">Belongs to the tRNA methyltransferase O family.</text>
</comment>
<sequence length="172" mass="18583">MPDVIVGGPSGPPADRLVVAPIALHPVGTVLGGRSEAFDDGWDTEQAVIRLDGHRFGPDAVTGLDGFSHLEVVFHFHLADPASITTTARRPRGNPDWPEVGIFAQRGKNRPNRLGVSRCRLLSVEGLDLHVRGLDAIDGTPVLDVKPYMAEFGPQGPTTQPAWATELMRAYY</sequence>